<keyword evidence="8" id="KW-1185">Reference proteome</keyword>
<organism evidence="7 8">
    <name type="scientific">Lutibaculum baratangense AMV1</name>
    <dbReference type="NCBI Taxonomy" id="631454"/>
    <lineage>
        <taxon>Bacteria</taxon>
        <taxon>Pseudomonadati</taxon>
        <taxon>Pseudomonadota</taxon>
        <taxon>Alphaproteobacteria</taxon>
        <taxon>Hyphomicrobiales</taxon>
        <taxon>Tepidamorphaceae</taxon>
        <taxon>Lutibaculum</taxon>
    </lineage>
</organism>
<protein>
    <submittedName>
        <fullName evidence="7">Permease of the drug/metabolite transporter (DMT) superfamily</fullName>
    </submittedName>
</protein>
<evidence type="ECO:0000256" key="2">
    <source>
        <dbReference type="ARBA" id="ARBA00022692"/>
    </source>
</evidence>
<dbReference type="Proteomes" id="UP000017819">
    <property type="component" value="Unassembled WGS sequence"/>
</dbReference>
<dbReference type="PANTHER" id="PTHR32322">
    <property type="entry name" value="INNER MEMBRANE TRANSPORTER"/>
    <property type="match status" value="1"/>
</dbReference>
<dbReference type="GO" id="GO:0016020">
    <property type="term" value="C:membrane"/>
    <property type="evidence" value="ECO:0007669"/>
    <property type="project" value="UniProtKB-SubCell"/>
</dbReference>
<dbReference type="PATRIC" id="fig|631454.5.peg.958"/>
<gene>
    <name evidence="7" type="ORF">N177_0971</name>
</gene>
<keyword evidence="2 5" id="KW-0812">Transmembrane</keyword>
<evidence type="ECO:0000313" key="7">
    <source>
        <dbReference type="EMBL" id="ESR26471.1"/>
    </source>
</evidence>
<evidence type="ECO:0000256" key="4">
    <source>
        <dbReference type="ARBA" id="ARBA00023136"/>
    </source>
</evidence>
<keyword evidence="4 5" id="KW-0472">Membrane</keyword>
<dbReference type="InterPro" id="IPR037185">
    <property type="entry name" value="EmrE-like"/>
</dbReference>
<dbReference type="SUPFAM" id="SSF103481">
    <property type="entry name" value="Multidrug resistance efflux transporter EmrE"/>
    <property type="match status" value="2"/>
</dbReference>
<feature type="transmembrane region" description="Helical" evidence="5">
    <location>
        <begin position="218"/>
        <end position="238"/>
    </location>
</feature>
<dbReference type="eggNOG" id="COG0697">
    <property type="taxonomic scope" value="Bacteria"/>
</dbReference>
<feature type="transmembrane region" description="Helical" evidence="5">
    <location>
        <begin position="99"/>
        <end position="118"/>
    </location>
</feature>
<dbReference type="EMBL" id="AWXZ01000015">
    <property type="protein sequence ID" value="ESR26471.1"/>
    <property type="molecule type" value="Genomic_DNA"/>
</dbReference>
<accession>V4RKA4</accession>
<comment type="caution">
    <text evidence="7">The sequence shown here is derived from an EMBL/GenBank/DDBJ whole genome shotgun (WGS) entry which is preliminary data.</text>
</comment>
<dbReference type="Pfam" id="PF00892">
    <property type="entry name" value="EamA"/>
    <property type="match status" value="2"/>
</dbReference>
<dbReference type="PANTHER" id="PTHR32322:SF9">
    <property type="entry name" value="AMINO-ACID METABOLITE EFFLUX PUMP-RELATED"/>
    <property type="match status" value="1"/>
</dbReference>
<feature type="transmembrane region" description="Helical" evidence="5">
    <location>
        <begin position="39"/>
        <end position="59"/>
    </location>
</feature>
<name>V4RKA4_9HYPH</name>
<comment type="subcellular location">
    <subcellularLocation>
        <location evidence="1">Membrane</location>
        <topology evidence="1">Multi-pass membrane protein</topology>
    </subcellularLocation>
</comment>
<evidence type="ECO:0000256" key="5">
    <source>
        <dbReference type="SAM" id="Phobius"/>
    </source>
</evidence>
<evidence type="ECO:0000313" key="8">
    <source>
        <dbReference type="Proteomes" id="UP000017819"/>
    </source>
</evidence>
<feature type="transmembrane region" description="Helical" evidence="5">
    <location>
        <begin position="156"/>
        <end position="176"/>
    </location>
</feature>
<feature type="transmembrane region" description="Helical" evidence="5">
    <location>
        <begin position="12"/>
        <end position="33"/>
    </location>
</feature>
<feature type="transmembrane region" description="Helical" evidence="5">
    <location>
        <begin position="250"/>
        <end position="269"/>
    </location>
</feature>
<dbReference type="InterPro" id="IPR000620">
    <property type="entry name" value="EamA_dom"/>
</dbReference>
<dbReference type="InterPro" id="IPR050638">
    <property type="entry name" value="AA-Vitamin_Transporters"/>
</dbReference>
<reference evidence="7 8" key="1">
    <citation type="journal article" date="2014" name="Genome Announc.">
        <title>Draft Genome Sequence of Lutibaculum baratangense Strain AMV1T, Isolated from a Mud Volcano in Andamans, India.</title>
        <authorList>
            <person name="Singh A."/>
            <person name="Sreenivas A."/>
            <person name="Sathyanarayana Reddy G."/>
            <person name="Pinnaka A.K."/>
            <person name="Shivaji S."/>
        </authorList>
    </citation>
    <scope>NUCLEOTIDE SEQUENCE [LARGE SCALE GENOMIC DNA]</scope>
    <source>
        <strain evidence="7 8">AMV1</strain>
    </source>
</reference>
<evidence type="ECO:0000256" key="1">
    <source>
        <dbReference type="ARBA" id="ARBA00004141"/>
    </source>
</evidence>
<dbReference type="AlphaFoldDB" id="V4RKA4"/>
<evidence type="ECO:0000259" key="6">
    <source>
        <dbReference type="Pfam" id="PF00892"/>
    </source>
</evidence>
<feature type="domain" description="EamA" evidence="6">
    <location>
        <begin position="14"/>
        <end position="143"/>
    </location>
</feature>
<feature type="domain" description="EamA" evidence="6">
    <location>
        <begin position="160"/>
        <end position="289"/>
    </location>
</feature>
<feature type="transmembrane region" description="Helical" evidence="5">
    <location>
        <begin position="130"/>
        <end position="150"/>
    </location>
</feature>
<keyword evidence="3 5" id="KW-1133">Transmembrane helix</keyword>
<dbReference type="STRING" id="631454.N177_0971"/>
<feature type="transmembrane region" description="Helical" evidence="5">
    <location>
        <begin position="71"/>
        <end position="93"/>
    </location>
</feature>
<feature type="transmembrane region" description="Helical" evidence="5">
    <location>
        <begin position="275"/>
        <end position="293"/>
    </location>
</feature>
<dbReference type="RefSeq" id="WP_023431117.1">
    <property type="nucleotide sequence ID" value="NZ_AWXZ01000015.1"/>
</dbReference>
<feature type="transmembrane region" description="Helical" evidence="5">
    <location>
        <begin position="188"/>
        <end position="206"/>
    </location>
</feature>
<evidence type="ECO:0000256" key="3">
    <source>
        <dbReference type="ARBA" id="ARBA00022989"/>
    </source>
</evidence>
<sequence>MHKVQPMGTAEWTFLLLLSLLWGGSFLFAGLAVREMGPLTVVLGRVAIAGLALLVATKLRGSKVVERPRDVFDYVVMAVLNNVIPFSLLFWALQHIGPGLAAIFNATTPFFAVIFAQILTDDEKINTGKVMGVVIGISGVATLIGAKALHGVGDELLPSLACVGAAIAYAVSSIWARRFRSKPLTVPATGQLLSATVILVPIVVAVERPWLGDVPSGVAIGALLALALASTALAYLLYFRILRTAGATNLTLVTLLIPASASVLGALFLDEALGPEAFVGMALIALGIAATDGRPAAWLGRRAA</sequence>
<proteinExistence type="predicted"/>